<dbReference type="InterPro" id="IPR037319">
    <property type="entry name" value="Rrp40_S1"/>
</dbReference>
<evidence type="ECO:0000256" key="5">
    <source>
        <dbReference type="ARBA" id="ARBA00022552"/>
    </source>
</evidence>
<dbReference type="GO" id="GO:0000177">
    <property type="term" value="C:cytoplasmic exosome (RNase complex)"/>
    <property type="evidence" value="ECO:0007669"/>
    <property type="project" value="TreeGrafter"/>
</dbReference>
<keyword evidence="7" id="KW-0694">RNA-binding</keyword>
<dbReference type="GO" id="GO:0071051">
    <property type="term" value="P:poly(A)-dependent snoRNA 3'-end processing"/>
    <property type="evidence" value="ECO:0007669"/>
    <property type="project" value="TreeGrafter"/>
</dbReference>
<accession>A0A7S2QBZ1</accession>
<proteinExistence type="inferred from homology"/>
<keyword evidence="4" id="KW-0963">Cytoplasm</keyword>
<dbReference type="InterPro" id="IPR036612">
    <property type="entry name" value="KH_dom_type_1_sf"/>
</dbReference>
<dbReference type="InterPro" id="IPR012340">
    <property type="entry name" value="NA-bd_OB-fold"/>
</dbReference>
<evidence type="ECO:0000256" key="6">
    <source>
        <dbReference type="ARBA" id="ARBA00022835"/>
    </source>
</evidence>
<dbReference type="CDD" id="cd22526">
    <property type="entry name" value="KH-I_Rrp40"/>
    <property type="match status" value="1"/>
</dbReference>
<dbReference type="GO" id="GO:0003723">
    <property type="term" value="F:RNA binding"/>
    <property type="evidence" value="ECO:0007669"/>
    <property type="project" value="UniProtKB-KW"/>
</dbReference>
<evidence type="ECO:0000256" key="4">
    <source>
        <dbReference type="ARBA" id="ARBA00022490"/>
    </source>
</evidence>
<dbReference type="PANTHER" id="PTHR21321:SF1">
    <property type="entry name" value="EXOSOME COMPLEX COMPONENT RRP40"/>
    <property type="match status" value="1"/>
</dbReference>
<evidence type="ECO:0000259" key="10">
    <source>
        <dbReference type="Pfam" id="PF15985"/>
    </source>
</evidence>
<dbReference type="AlphaFoldDB" id="A0A7S2QBZ1"/>
<evidence type="ECO:0000256" key="2">
    <source>
        <dbReference type="ARBA" id="ARBA00004604"/>
    </source>
</evidence>
<dbReference type="GO" id="GO:0071038">
    <property type="term" value="P:TRAMP-dependent tRNA surveillance pathway"/>
    <property type="evidence" value="ECO:0007669"/>
    <property type="project" value="TreeGrafter"/>
</dbReference>
<dbReference type="PANTHER" id="PTHR21321">
    <property type="entry name" value="PNAS-3 RELATED"/>
    <property type="match status" value="1"/>
</dbReference>
<name>A0A7S2QBZ1_9DINO</name>
<organism evidence="11">
    <name type="scientific">Zooxanthella nutricula</name>
    <dbReference type="NCBI Taxonomy" id="1333877"/>
    <lineage>
        <taxon>Eukaryota</taxon>
        <taxon>Sar</taxon>
        <taxon>Alveolata</taxon>
        <taxon>Dinophyceae</taxon>
        <taxon>Peridiniales</taxon>
        <taxon>Peridiniales incertae sedis</taxon>
        <taxon>Zooxanthella</taxon>
    </lineage>
</organism>
<reference evidence="11" key="1">
    <citation type="submission" date="2021-01" db="EMBL/GenBank/DDBJ databases">
        <authorList>
            <person name="Corre E."/>
            <person name="Pelletier E."/>
            <person name="Niang G."/>
            <person name="Scheremetjew M."/>
            <person name="Finn R."/>
            <person name="Kale V."/>
            <person name="Holt S."/>
            <person name="Cochrane G."/>
            <person name="Meng A."/>
            <person name="Brown T."/>
            <person name="Cohen L."/>
        </authorList>
    </citation>
    <scope>NUCLEOTIDE SEQUENCE</scope>
    <source>
        <strain evidence="11">RCC3387</strain>
    </source>
</reference>
<keyword evidence="6" id="KW-0271">Exosome</keyword>
<dbReference type="GO" id="GO:0000176">
    <property type="term" value="C:nuclear exosome (RNase complex)"/>
    <property type="evidence" value="ECO:0007669"/>
    <property type="project" value="TreeGrafter"/>
</dbReference>
<evidence type="ECO:0000256" key="7">
    <source>
        <dbReference type="ARBA" id="ARBA00022884"/>
    </source>
</evidence>
<sequence>MCLPGDRVPLDGACAGVGVAAEGGESFGFATAAGVLRRTGEVVSVENLRKRYIPREGDFVVGVVTQRSSEVYKVDIRAPSAAYLPTMAFNAATRKNRPALEVGSLVYARVQSAHPDLDTELSCIDPETKKAWTTGEVLLGELRGGLSFEVPLSAAQRLLDAECFVLDRLGQDFAYELCVGGNGRIWLLAPGARETVLLLQVIKRSFGMTDAQIEVMIQKMVEIFT</sequence>
<dbReference type="GO" id="GO:0005730">
    <property type="term" value="C:nucleolus"/>
    <property type="evidence" value="ECO:0007669"/>
    <property type="project" value="UniProtKB-SubCell"/>
</dbReference>
<protein>
    <recommendedName>
        <fullName evidence="9">Ribosomal RNA-processing protein 40</fullName>
    </recommendedName>
</protein>
<dbReference type="InterPro" id="IPR049469">
    <property type="entry name" value="RRP40_KH-I"/>
</dbReference>
<feature type="domain" description="K Homology" evidence="10">
    <location>
        <begin position="145"/>
        <end position="187"/>
    </location>
</feature>
<evidence type="ECO:0000256" key="3">
    <source>
        <dbReference type="ARBA" id="ARBA00007841"/>
    </source>
</evidence>
<evidence type="ECO:0000313" key="11">
    <source>
        <dbReference type="EMBL" id="CAD9638214.1"/>
    </source>
</evidence>
<keyword evidence="5" id="KW-0698">rRNA processing</keyword>
<dbReference type="SUPFAM" id="SSF50249">
    <property type="entry name" value="Nucleic acid-binding proteins"/>
    <property type="match status" value="1"/>
</dbReference>
<comment type="similarity">
    <text evidence="3">Belongs to the RRP40 family.</text>
</comment>
<evidence type="ECO:0000256" key="8">
    <source>
        <dbReference type="ARBA" id="ARBA00023242"/>
    </source>
</evidence>
<evidence type="ECO:0000256" key="9">
    <source>
        <dbReference type="ARBA" id="ARBA00030615"/>
    </source>
</evidence>
<keyword evidence="8" id="KW-0539">Nucleus</keyword>
<dbReference type="Gene3D" id="2.40.50.140">
    <property type="entry name" value="Nucleic acid-binding proteins"/>
    <property type="match status" value="1"/>
</dbReference>
<comment type="subcellular location">
    <subcellularLocation>
        <location evidence="1">Cytoplasm</location>
    </subcellularLocation>
    <subcellularLocation>
        <location evidence="2">Nucleus</location>
        <location evidence="2">Nucleolus</location>
    </subcellularLocation>
</comment>
<dbReference type="GO" id="GO:0000467">
    <property type="term" value="P:exonucleolytic trimming to generate mature 3'-end of 5.8S rRNA from tricistronic rRNA transcript (SSU-rRNA, 5.8S rRNA, LSU-rRNA)"/>
    <property type="evidence" value="ECO:0007669"/>
    <property type="project" value="TreeGrafter"/>
</dbReference>
<dbReference type="InterPro" id="IPR004088">
    <property type="entry name" value="KH_dom_type_1"/>
</dbReference>
<dbReference type="GO" id="GO:0071034">
    <property type="term" value="P:CUT catabolic process"/>
    <property type="evidence" value="ECO:0007669"/>
    <property type="project" value="TreeGrafter"/>
</dbReference>
<dbReference type="GO" id="GO:0034475">
    <property type="term" value="P:U4 snRNA 3'-end processing"/>
    <property type="evidence" value="ECO:0007669"/>
    <property type="project" value="TreeGrafter"/>
</dbReference>
<dbReference type="GO" id="GO:0071035">
    <property type="term" value="P:nuclear polyadenylation-dependent rRNA catabolic process"/>
    <property type="evidence" value="ECO:0007669"/>
    <property type="project" value="TreeGrafter"/>
</dbReference>
<dbReference type="Gene3D" id="3.30.1370.10">
    <property type="entry name" value="K Homology domain, type 1"/>
    <property type="match status" value="1"/>
</dbReference>
<dbReference type="EMBL" id="HBGW01088509">
    <property type="protein sequence ID" value="CAD9638214.1"/>
    <property type="molecule type" value="Transcribed_RNA"/>
</dbReference>
<dbReference type="CDD" id="cd05790">
    <property type="entry name" value="S1_Rrp40"/>
    <property type="match status" value="1"/>
</dbReference>
<dbReference type="Pfam" id="PF21262">
    <property type="entry name" value="RRP40_S1"/>
    <property type="match status" value="1"/>
</dbReference>
<dbReference type="FunFam" id="2.40.50.140:FF:000127">
    <property type="entry name" value="Exosome complex component RRP40"/>
    <property type="match status" value="1"/>
</dbReference>
<dbReference type="Pfam" id="PF15985">
    <property type="entry name" value="KH_6"/>
    <property type="match status" value="1"/>
</dbReference>
<evidence type="ECO:0000256" key="1">
    <source>
        <dbReference type="ARBA" id="ARBA00004496"/>
    </source>
</evidence>
<gene>
    <name evidence="11" type="ORF">BRAN1462_LOCUS56036</name>
</gene>
<dbReference type="InterPro" id="IPR026699">
    <property type="entry name" value="Exosome_RNA_bind1/RRP40/RRP4"/>
</dbReference>
<dbReference type="SUPFAM" id="SSF54791">
    <property type="entry name" value="Eukaryotic type KH-domain (KH-domain type I)"/>
    <property type="match status" value="1"/>
</dbReference>